<feature type="domain" description="Helitron helicase-like" evidence="3">
    <location>
        <begin position="330"/>
        <end position="481"/>
    </location>
</feature>
<dbReference type="SUPFAM" id="SSF52540">
    <property type="entry name" value="P-loop containing nucleoside triphosphate hydrolases"/>
    <property type="match status" value="2"/>
</dbReference>
<evidence type="ECO:0000313" key="5">
    <source>
        <dbReference type="EMBL" id="KRH17880.1"/>
    </source>
</evidence>
<dbReference type="EMBL" id="CM000846">
    <property type="protein sequence ID" value="KRH17880.1"/>
    <property type="molecule type" value="Genomic_DNA"/>
</dbReference>
<comment type="cofactor">
    <cofactor evidence="1">
        <name>Mg(2+)</name>
        <dbReference type="ChEBI" id="CHEBI:18420"/>
    </cofactor>
</comment>
<reference evidence="5 6" key="1">
    <citation type="journal article" date="2010" name="Nature">
        <title>Genome sequence of the palaeopolyploid soybean.</title>
        <authorList>
            <person name="Schmutz J."/>
            <person name="Cannon S.B."/>
            <person name="Schlueter J."/>
            <person name="Ma J."/>
            <person name="Mitros T."/>
            <person name="Nelson W."/>
            <person name="Hyten D.L."/>
            <person name="Song Q."/>
            <person name="Thelen J.J."/>
            <person name="Cheng J."/>
            <person name="Xu D."/>
            <person name="Hellsten U."/>
            <person name="May G.D."/>
            <person name="Yu Y."/>
            <person name="Sakurai T."/>
            <person name="Umezawa T."/>
            <person name="Bhattacharyya M.K."/>
            <person name="Sandhu D."/>
            <person name="Valliyodan B."/>
            <person name="Lindquist E."/>
            <person name="Peto M."/>
            <person name="Grant D."/>
            <person name="Shu S."/>
            <person name="Goodstein D."/>
            <person name="Barry K."/>
            <person name="Futrell-Griggs M."/>
            <person name="Abernathy B."/>
            <person name="Du J."/>
            <person name="Tian Z."/>
            <person name="Zhu L."/>
            <person name="Gill N."/>
            <person name="Joshi T."/>
            <person name="Libault M."/>
            <person name="Sethuraman A."/>
            <person name="Zhang X.-C."/>
            <person name="Shinozaki K."/>
            <person name="Nguyen H.T."/>
            <person name="Wing R.A."/>
            <person name="Cregan P."/>
            <person name="Specht J."/>
            <person name="Grimwood J."/>
            <person name="Rokhsar D."/>
            <person name="Stacey G."/>
            <person name="Shoemaker R.C."/>
            <person name="Jackson S.A."/>
        </authorList>
    </citation>
    <scope>NUCLEOTIDE SEQUENCE</scope>
    <source>
        <strain evidence="6">cv. Williams 82</strain>
        <tissue evidence="5">Callus</tissue>
    </source>
</reference>
<dbReference type="Proteomes" id="UP000008827">
    <property type="component" value="Chromosome 13"/>
</dbReference>
<keyword evidence="1" id="KW-0234">DNA repair</keyword>
<dbReference type="GO" id="GO:0016787">
    <property type="term" value="F:hydrolase activity"/>
    <property type="evidence" value="ECO:0007669"/>
    <property type="project" value="UniProtKB-KW"/>
</dbReference>
<sequence>MQNYQHAKRSDSAKARINRKRIMQQKRHGHAQSSSQPTLNCTSEYNRYFDIGEQLIQCRYCNAQMWYDERISKNKNYQNPRFSLCCGDGRVELPLLQNPPEYLQQLLFHDDTIDSKNYQHNLRAYNMMFAFTSARIKLDKTINNSRGPPTIRIQGHPCHRIGSLLPMLGKKPKFAQLYIFDIENEVQNRINVMSQYSGIQIHIVSALSHMLDQHNSHAKSFRMARDRLAADQANNIKLQLIAARGKDGRVYNMPNVPEIAALIVGDFHPGSKRDIIVETQNGELQRIHELHPSYLPLQYPLPFPYGEDGYRADILHRCTSSSKKRKRNRYTMGESERLSYIRNNQKKLRVDKYSSLQTSLDTRTAKGLTKGKRVILPSMLVGSPRYMDQLYFDGMAICSHVGFPNLFITLICNPNWPEIRRLLSPLNLKPTDRPDIVSRIFRLKYKHMLPDLTKGQLLGKVVAYMHTIEFQKRGLPHNHMIHGPCGILQPNSPCMKEGKCSRFYPKQFQPQTLLYSNGYPIYRRRNNGHSISKNGVIIDNKYVVPHNPKLLKKYRAHINIEWCNQSTSIKYLFKYINKGYDRVTAVMLSDSDNAAQNVNIHNDELKEYLDCRYISPCEAAWRIFAFPIHGRKPAIERLYFHLPDQHNIIYEDHDDIDDVLSKPTISDSKFLAWMNTNKDFDEARNLTYSQFVSKFVYNKRNRSWQPRKKGYTIGRLIWVPPTTGELFYLRMIEACFAMGFLQDDREYVEAIKEAKDWGTTNYLRKLFVLILLTGAMSKPEEVWNQCWHWLADDIAYQYTKSTTNSEIQINDDTLRNLTLIEIEQLLHINQRSLKDYPTMPYPQDINLTSYLQNNLVLSKLDYNHDETRSEFEHLFASMTDEQKPIYHRIIQTVNNNEGGMFFLYGFGGTGKTFIWRTLASSLRAENQIVIIVASSGIASLLLPGGRTAHSRFIIPVLIFEDSTCNIHQGTKLAELLNQTSLIIWDEAPMAHKLCFEALDQSLRDIITDKSKSNQIFGGKVIVFGGDFCQILPVIPRGMRSDIVNVAINSSYLRDSCEILTLTKNMRLHSNLESVDEQETATFAKWILDIGDGIIDDENDGYATIQIPAHLLITQYDDPMSAIVKSTFPDLDQHHNNPEFFKSKAILALTNETVEQINDYVLSFIPGDHMEYLSSDSIDKSETSENSYFQSITTEFLNSLKTSGLPTHSIKLKIGSPIMLLRNLDQNQGLCNDTRLVVTKMAKHVIVAEIILGKNIGLAIYIPRMSMSPSQSPWPFKLLRRQFPIMLSYAMTINKSQGQSLSMVGLYLPKPVFTHGQLYVALSRVNSAKGLKILIHDDEQKSMNSTTKEVFRNIKT</sequence>
<dbReference type="InterPro" id="IPR027417">
    <property type="entry name" value="P-loop_NTPase"/>
</dbReference>
<dbReference type="GO" id="GO:0006310">
    <property type="term" value="P:DNA recombination"/>
    <property type="evidence" value="ECO:0007669"/>
    <property type="project" value="UniProtKB-KW"/>
</dbReference>
<dbReference type="AlphaFoldDB" id="A0A0R0GR69"/>
<gene>
    <name evidence="5" type="ORF">GLYMA_13G024400</name>
</gene>
<feature type="domain" description="DNA helicase Pif1-like DEAD-box helicase" evidence="2">
    <location>
        <begin position="878"/>
        <end position="1099"/>
    </location>
</feature>
<dbReference type="GO" id="GO:0043139">
    <property type="term" value="F:5'-3' DNA helicase activity"/>
    <property type="evidence" value="ECO:0007669"/>
    <property type="project" value="UniProtKB-EC"/>
</dbReference>
<dbReference type="CDD" id="cd18809">
    <property type="entry name" value="SF1_C_RecD"/>
    <property type="match status" value="1"/>
</dbReference>
<dbReference type="PANTHER" id="PTHR10492">
    <property type="match status" value="1"/>
</dbReference>
<dbReference type="GO" id="GO:0006281">
    <property type="term" value="P:DNA repair"/>
    <property type="evidence" value="ECO:0007669"/>
    <property type="project" value="UniProtKB-KW"/>
</dbReference>
<dbReference type="Pfam" id="PF14214">
    <property type="entry name" value="Helitron_like_N"/>
    <property type="match status" value="1"/>
</dbReference>
<keyword evidence="1" id="KW-0347">Helicase</keyword>
<dbReference type="PANTHER" id="PTHR10492:SF78">
    <property type="entry name" value="ATP-DEPENDENT DNA HELICASE"/>
    <property type="match status" value="1"/>
</dbReference>
<accession>A0A0R0GR69</accession>
<dbReference type="Gramene" id="KRH17880">
    <property type="protein sequence ID" value="KRH17880"/>
    <property type="gene ID" value="GLYMA_13G024400"/>
</dbReference>
<dbReference type="InParanoid" id="A0A0R0GR69"/>
<keyword evidence="1" id="KW-0547">Nucleotide-binding</keyword>
<dbReference type="InterPro" id="IPR025476">
    <property type="entry name" value="Helitron_helicase-like"/>
</dbReference>
<keyword evidence="1" id="KW-0233">DNA recombination</keyword>
<reference evidence="5" key="3">
    <citation type="submission" date="2018-07" db="EMBL/GenBank/DDBJ databases">
        <title>WGS assembly of Glycine max.</title>
        <authorList>
            <person name="Schmutz J."/>
            <person name="Cannon S."/>
            <person name="Schlueter J."/>
            <person name="Ma J."/>
            <person name="Mitros T."/>
            <person name="Nelson W."/>
            <person name="Hyten D."/>
            <person name="Song Q."/>
            <person name="Thelen J."/>
            <person name="Cheng J."/>
            <person name="Xu D."/>
            <person name="Hellsten U."/>
            <person name="May G."/>
            <person name="Yu Y."/>
            <person name="Sakurai T."/>
            <person name="Umezawa T."/>
            <person name="Bhattacharyya M."/>
            <person name="Sandhu D."/>
            <person name="Valliyodan B."/>
            <person name="Lindquist E."/>
            <person name="Peto M."/>
            <person name="Grant D."/>
            <person name="Shu S."/>
            <person name="Goodstein D."/>
            <person name="Barry K."/>
            <person name="Futrell-Griggs M."/>
            <person name="Abernathy B."/>
            <person name="Du J."/>
            <person name="Tian Z."/>
            <person name="Zhu L."/>
            <person name="Gill N."/>
            <person name="Joshi T."/>
            <person name="Libault M."/>
            <person name="Sethuraman A."/>
            <person name="Zhang X."/>
            <person name="Shinozaki K."/>
            <person name="Nguyen H."/>
            <person name="Wing R."/>
            <person name="Cregan P."/>
            <person name="Specht J."/>
            <person name="Grimwood J."/>
            <person name="Rokhsar D."/>
            <person name="Stacey G."/>
            <person name="Shoemaker R."/>
            <person name="Jackson S."/>
        </authorList>
    </citation>
    <scope>NUCLEOTIDE SEQUENCE</scope>
    <source>
        <tissue evidence="5">Callus</tissue>
    </source>
</reference>
<proteinExistence type="inferred from homology"/>
<keyword evidence="1" id="KW-0378">Hydrolase</keyword>
<protein>
    <recommendedName>
        <fullName evidence="1">ATP-dependent DNA helicase</fullName>
        <ecNumber evidence="1">5.6.2.3</ecNumber>
    </recommendedName>
</protein>
<dbReference type="Pfam" id="PF21530">
    <property type="entry name" value="Pif1_2B_dom"/>
    <property type="match status" value="1"/>
</dbReference>
<dbReference type="InterPro" id="IPR010285">
    <property type="entry name" value="DNA_helicase_pif1-like_DEAD"/>
</dbReference>
<name>A0A0R0GR69_SOYBN</name>
<evidence type="ECO:0000313" key="7">
    <source>
        <dbReference type="Proteomes" id="UP000008827"/>
    </source>
</evidence>
<feature type="domain" description="DNA helicase Pif1-like 2B" evidence="4">
    <location>
        <begin position="1194"/>
        <end position="1239"/>
    </location>
</feature>
<keyword evidence="7" id="KW-1185">Reference proteome</keyword>
<comment type="catalytic activity">
    <reaction evidence="1">
        <text>ATP + H2O = ADP + phosphate + H(+)</text>
        <dbReference type="Rhea" id="RHEA:13065"/>
        <dbReference type="ChEBI" id="CHEBI:15377"/>
        <dbReference type="ChEBI" id="CHEBI:15378"/>
        <dbReference type="ChEBI" id="CHEBI:30616"/>
        <dbReference type="ChEBI" id="CHEBI:43474"/>
        <dbReference type="ChEBI" id="CHEBI:456216"/>
        <dbReference type="EC" id="5.6.2.3"/>
    </reaction>
</comment>
<organism evidence="5">
    <name type="scientific">Glycine max</name>
    <name type="common">Soybean</name>
    <name type="synonym">Glycine hispida</name>
    <dbReference type="NCBI Taxonomy" id="3847"/>
    <lineage>
        <taxon>Eukaryota</taxon>
        <taxon>Viridiplantae</taxon>
        <taxon>Streptophyta</taxon>
        <taxon>Embryophyta</taxon>
        <taxon>Tracheophyta</taxon>
        <taxon>Spermatophyta</taxon>
        <taxon>Magnoliopsida</taxon>
        <taxon>eudicotyledons</taxon>
        <taxon>Gunneridae</taxon>
        <taxon>Pentapetalae</taxon>
        <taxon>rosids</taxon>
        <taxon>fabids</taxon>
        <taxon>Fabales</taxon>
        <taxon>Fabaceae</taxon>
        <taxon>Papilionoideae</taxon>
        <taxon>50 kb inversion clade</taxon>
        <taxon>NPAAA clade</taxon>
        <taxon>indigoferoid/millettioid clade</taxon>
        <taxon>Phaseoleae</taxon>
        <taxon>Glycine</taxon>
        <taxon>Glycine subgen. Soja</taxon>
    </lineage>
</organism>
<dbReference type="Pfam" id="PF05970">
    <property type="entry name" value="PIF1"/>
    <property type="match status" value="1"/>
</dbReference>
<reference evidence="6" key="2">
    <citation type="submission" date="2018-02" db="UniProtKB">
        <authorList>
            <consortium name="EnsemblPlants"/>
        </authorList>
    </citation>
    <scope>IDENTIFICATION</scope>
    <source>
        <strain evidence="6">Williams 82</strain>
    </source>
</reference>
<keyword evidence="1" id="KW-0067">ATP-binding</keyword>
<dbReference type="OMA" id="CANEVSN"/>
<keyword evidence="1" id="KW-0227">DNA damage</keyword>
<dbReference type="InterPro" id="IPR049163">
    <property type="entry name" value="Pif1-like_2B_dom"/>
</dbReference>
<dbReference type="GO" id="GO:0005524">
    <property type="term" value="F:ATP binding"/>
    <property type="evidence" value="ECO:0007669"/>
    <property type="project" value="UniProtKB-KW"/>
</dbReference>
<evidence type="ECO:0000313" key="6">
    <source>
        <dbReference type="EnsemblPlants" id="KRH17880"/>
    </source>
</evidence>
<evidence type="ECO:0000259" key="3">
    <source>
        <dbReference type="Pfam" id="PF14214"/>
    </source>
</evidence>
<evidence type="ECO:0000259" key="4">
    <source>
        <dbReference type="Pfam" id="PF21530"/>
    </source>
</evidence>
<dbReference type="EC" id="5.6.2.3" evidence="1"/>
<comment type="similarity">
    <text evidence="1">Belongs to the helicase family.</text>
</comment>
<evidence type="ECO:0000256" key="1">
    <source>
        <dbReference type="RuleBase" id="RU363044"/>
    </source>
</evidence>
<evidence type="ECO:0000259" key="2">
    <source>
        <dbReference type="Pfam" id="PF05970"/>
    </source>
</evidence>
<dbReference type="Gene3D" id="3.40.50.300">
    <property type="entry name" value="P-loop containing nucleotide triphosphate hydrolases"/>
    <property type="match status" value="1"/>
</dbReference>
<dbReference type="EnsemblPlants" id="KRH17880">
    <property type="protein sequence ID" value="KRH17880"/>
    <property type="gene ID" value="GLYMA_13G024400"/>
</dbReference>
<dbReference type="GO" id="GO:0000723">
    <property type="term" value="P:telomere maintenance"/>
    <property type="evidence" value="ECO:0007669"/>
    <property type="project" value="InterPro"/>
</dbReference>